<protein>
    <submittedName>
        <fullName evidence="1">Uncharacterized protein</fullName>
    </submittedName>
</protein>
<name>W1NKE8_AMBTC</name>
<gene>
    <name evidence="1" type="ORF">AMTR_s00023p00207280</name>
</gene>
<accession>W1NKE8</accession>
<sequence length="83" mass="8734">MGVCYPGLDIGGFNASVDGPDVMVFGIASPYSSNVVSIASTFDVLAWVLVVLTPELVVLMSWPLLSPALNQELAPLALDRLLS</sequence>
<dbReference type="Gramene" id="ERM95679">
    <property type="protein sequence ID" value="ERM95679"/>
    <property type="gene ID" value="AMTR_s00023p00207280"/>
</dbReference>
<dbReference type="AlphaFoldDB" id="W1NKE8"/>
<dbReference type="Proteomes" id="UP000017836">
    <property type="component" value="Unassembled WGS sequence"/>
</dbReference>
<evidence type="ECO:0000313" key="2">
    <source>
        <dbReference type="Proteomes" id="UP000017836"/>
    </source>
</evidence>
<reference evidence="2" key="1">
    <citation type="journal article" date="2013" name="Science">
        <title>The Amborella genome and the evolution of flowering plants.</title>
        <authorList>
            <consortium name="Amborella Genome Project"/>
        </authorList>
    </citation>
    <scope>NUCLEOTIDE SEQUENCE [LARGE SCALE GENOMIC DNA]</scope>
</reference>
<keyword evidence="2" id="KW-1185">Reference proteome</keyword>
<organism evidence="1 2">
    <name type="scientific">Amborella trichopoda</name>
    <dbReference type="NCBI Taxonomy" id="13333"/>
    <lineage>
        <taxon>Eukaryota</taxon>
        <taxon>Viridiplantae</taxon>
        <taxon>Streptophyta</taxon>
        <taxon>Embryophyta</taxon>
        <taxon>Tracheophyta</taxon>
        <taxon>Spermatophyta</taxon>
        <taxon>Magnoliopsida</taxon>
        <taxon>Amborellales</taxon>
        <taxon>Amborellaceae</taxon>
        <taxon>Amborella</taxon>
    </lineage>
</organism>
<dbReference type="EMBL" id="KI397474">
    <property type="protein sequence ID" value="ERM95679.1"/>
    <property type="molecule type" value="Genomic_DNA"/>
</dbReference>
<evidence type="ECO:0000313" key="1">
    <source>
        <dbReference type="EMBL" id="ERM95679.1"/>
    </source>
</evidence>
<dbReference type="HOGENOM" id="CLU_2545639_0_0_1"/>
<proteinExistence type="predicted"/>